<dbReference type="RefSeq" id="WP_154562742.1">
    <property type="nucleotide sequence ID" value="NZ_VOSW01000044.1"/>
</dbReference>
<comment type="caution">
    <text evidence="2">The sequence shown here is derived from an EMBL/GenBank/DDBJ whole genome shotgun (WGS) entry which is preliminary data.</text>
</comment>
<dbReference type="EMBL" id="VOSW01000044">
    <property type="protein sequence ID" value="KAE8757607.1"/>
    <property type="molecule type" value="Genomic_DNA"/>
</dbReference>
<feature type="region of interest" description="Disordered" evidence="1">
    <location>
        <begin position="1"/>
        <end position="31"/>
    </location>
</feature>
<evidence type="ECO:0000313" key="3">
    <source>
        <dbReference type="Proteomes" id="UP000463700"/>
    </source>
</evidence>
<feature type="compositionally biased region" description="Polar residues" evidence="1">
    <location>
        <begin position="13"/>
        <end position="31"/>
    </location>
</feature>
<proteinExistence type="predicted"/>
<dbReference type="Proteomes" id="UP000463700">
    <property type="component" value="Unassembled WGS sequence"/>
</dbReference>
<gene>
    <name evidence="2" type="ORF">FSO04_22895</name>
</gene>
<organism evidence="2 3">
    <name type="scientific">Paraburkholderia madseniana</name>
    <dbReference type="NCBI Taxonomy" id="2599607"/>
    <lineage>
        <taxon>Bacteria</taxon>
        <taxon>Pseudomonadati</taxon>
        <taxon>Pseudomonadota</taxon>
        <taxon>Betaproteobacteria</taxon>
        <taxon>Burkholderiales</taxon>
        <taxon>Burkholderiaceae</taxon>
        <taxon>Paraburkholderia</taxon>
    </lineage>
</organism>
<sequence length="112" mass="11776">MQFTKRETAQGRIPSSNANTRSAAPPTSGNANCDAVRLSDAHPLDFICKLSLLRTLNDISTMTIHESQTSSRSNMETGVPGFDEILGGGLVSGASVVSAQGLSATLTPRRKT</sequence>
<evidence type="ECO:0000313" key="2">
    <source>
        <dbReference type="EMBL" id="KAE8757607.1"/>
    </source>
</evidence>
<dbReference type="AlphaFoldDB" id="A0A6N6WAB8"/>
<protein>
    <submittedName>
        <fullName evidence="2">Uncharacterized protein</fullName>
    </submittedName>
</protein>
<name>A0A6N6WAB8_9BURK</name>
<reference evidence="2 3" key="1">
    <citation type="journal article" date="2020" name="Int. J. Syst. Evol. Microbiol.">
        <title>Paraburkholderia madseniana sp. nov., a phenolic acid-degrading bacterium isolated from acidic forest soil.</title>
        <authorList>
            <person name="Wilhelm R.C."/>
            <person name="Murphy S.J.L."/>
            <person name="Feriancek N.M."/>
            <person name="Karasz D.C."/>
            <person name="DeRito C.M."/>
            <person name="Newman J.D."/>
            <person name="Buckley D.H."/>
        </authorList>
    </citation>
    <scope>NUCLEOTIDE SEQUENCE [LARGE SCALE GENOMIC DNA]</scope>
    <source>
        <strain evidence="2 3">RP11</strain>
    </source>
</reference>
<accession>A0A6N6WAB8</accession>
<evidence type="ECO:0000256" key="1">
    <source>
        <dbReference type="SAM" id="MobiDB-lite"/>
    </source>
</evidence>